<keyword evidence="3" id="KW-1185">Reference proteome</keyword>
<dbReference type="EMBL" id="FMUS01000021">
    <property type="protein sequence ID" value="SCY91260.1"/>
    <property type="molecule type" value="Genomic_DNA"/>
</dbReference>
<dbReference type="AlphaFoldDB" id="A0A1G5JTR4"/>
<feature type="transmembrane region" description="Helical" evidence="1">
    <location>
        <begin position="91"/>
        <end position="108"/>
    </location>
</feature>
<feature type="transmembrane region" description="Helical" evidence="1">
    <location>
        <begin position="58"/>
        <end position="79"/>
    </location>
</feature>
<sequence length="228" mass="25488">MSTDNSSYHAKNKDLHKNPPISWWLSWPIIIIVTIVFWPVGIFLIWKRTTIDKKAALISGKIITIIGWISVAFAVIGLLVSISEGLGSDDVFMILFFLIAGGALIFLGRRTKQNAERFKKYISIIVNHEETSINNIAAAIPTSYEVAKKDIQKMINRGYFSGAYINETLKEIILPKEQDIYNMDTNVKVDSNPNLEMVAVRCKGCGANNKIRKGSVDECQYCGSPINS</sequence>
<protein>
    <submittedName>
        <fullName evidence="2">Uncharacterized protein</fullName>
    </submittedName>
</protein>
<dbReference type="RefSeq" id="WP_091545269.1">
    <property type="nucleotide sequence ID" value="NZ_FMUS01000021.1"/>
</dbReference>
<reference evidence="2 3" key="1">
    <citation type="submission" date="2016-10" db="EMBL/GenBank/DDBJ databases">
        <authorList>
            <person name="de Groot N.N."/>
        </authorList>
    </citation>
    <scope>NUCLEOTIDE SEQUENCE [LARGE SCALE GENOMIC DNA]</scope>
    <source>
        <strain evidence="2 3">DSM 18978</strain>
    </source>
</reference>
<evidence type="ECO:0000256" key="1">
    <source>
        <dbReference type="SAM" id="Phobius"/>
    </source>
</evidence>
<keyword evidence="1" id="KW-0472">Membrane</keyword>
<keyword evidence="1" id="KW-1133">Transmembrane helix</keyword>
<accession>A0A1G5JTR4</accession>
<proteinExistence type="predicted"/>
<gene>
    <name evidence="2" type="ORF">SAMN03080606_03021</name>
</gene>
<feature type="transmembrane region" description="Helical" evidence="1">
    <location>
        <begin position="24"/>
        <end position="46"/>
    </location>
</feature>
<dbReference type="STRING" id="1120976.SAMN03080606_03021"/>
<dbReference type="Proteomes" id="UP000198636">
    <property type="component" value="Unassembled WGS sequence"/>
</dbReference>
<evidence type="ECO:0000313" key="3">
    <source>
        <dbReference type="Proteomes" id="UP000198636"/>
    </source>
</evidence>
<name>A0A1G5JTR4_9FIRM</name>
<evidence type="ECO:0000313" key="2">
    <source>
        <dbReference type="EMBL" id="SCY91260.1"/>
    </source>
</evidence>
<organism evidence="2 3">
    <name type="scientific">Alkaliphilus peptidifermentans DSM 18978</name>
    <dbReference type="NCBI Taxonomy" id="1120976"/>
    <lineage>
        <taxon>Bacteria</taxon>
        <taxon>Bacillati</taxon>
        <taxon>Bacillota</taxon>
        <taxon>Clostridia</taxon>
        <taxon>Peptostreptococcales</taxon>
        <taxon>Natronincolaceae</taxon>
        <taxon>Alkaliphilus</taxon>
    </lineage>
</organism>
<keyword evidence="1" id="KW-0812">Transmembrane</keyword>
<dbReference type="OrthoDB" id="1864001at2"/>